<keyword evidence="2" id="KW-0812">Transmembrane</keyword>
<keyword evidence="2" id="KW-0472">Membrane</keyword>
<feature type="transmembrane region" description="Helical" evidence="2">
    <location>
        <begin position="50"/>
        <end position="69"/>
    </location>
</feature>
<feature type="region of interest" description="Disordered" evidence="1">
    <location>
        <begin position="335"/>
        <end position="357"/>
    </location>
</feature>
<feature type="transmembrane region" description="Helical" evidence="2">
    <location>
        <begin position="125"/>
        <end position="144"/>
    </location>
</feature>
<evidence type="ECO:0000313" key="4">
    <source>
        <dbReference type="Proteomes" id="UP000298030"/>
    </source>
</evidence>
<feature type="transmembrane region" description="Helical" evidence="2">
    <location>
        <begin position="151"/>
        <end position="173"/>
    </location>
</feature>
<keyword evidence="4" id="KW-1185">Reference proteome</keyword>
<feature type="transmembrane region" description="Helical" evidence="2">
    <location>
        <begin position="260"/>
        <end position="282"/>
    </location>
</feature>
<evidence type="ECO:0000256" key="2">
    <source>
        <dbReference type="SAM" id="Phobius"/>
    </source>
</evidence>
<feature type="transmembrane region" description="Helical" evidence="2">
    <location>
        <begin position="76"/>
        <end position="97"/>
    </location>
</feature>
<reference evidence="3 4" key="1">
    <citation type="journal article" date="2019" name="Nat. Ecol. Evol.">
        <title>Megaphylogeny resolves global patterns of mushroom evolution.</title>
        <authorList>
            <person name="Varga T."/>
            <person name="Krizsan K."/>
            <person name="Foldi C."/>
            <person name="Dima B."/>
            <person name="Sanchez-Garcia M."/>
            <person name="Sanchez-Ramirez S."/>
            <person name="Szollosi G.J."/>
            <person name="Szarkandi J.G."/>
            <person name="Papp V."/>
            <person name="Albert L."/>
            <person name="Andreopoulos W."/>
            <person name="Angelini C."/>
            <person name="Antonin V."/>
            <person name="Barry K.W."/>
            <person name="Bougher N.L."/>
            <person name="Buchanan P."/>
            <person name="Buyck B."/>
            <person name="Bense V."/>
            <person name="Catcheside P."/>
            <person name="Chovatia M."/>
            <person name="Cooper J."/>
            <person name="Damon W."/>
            <person name="Desjardin D."/>
            <person name="Finy P."/>
            <person name="Geml J."/>
            <person name="Haridas S."/>
            <person name="Hughes K."/>
            <person name="Justo A."/>
            <person name="Karasinski D."/>
            <person name="Kautmanova I."/>
            <person name="Kiss B."/>
            <person name="Kocsube S."/>
            <person name="Kotiranta H."/>
            <person name="LaButti K.M."/>
            <person name="Lechner B.E."/>
            <person name="Liimatainen K."/>
            <person name="Lipzen A."/>
            <person name="Lukacs Z."/>
            <person name="Mihaltcheva S."/>
            <person name="Morgado L.N."/>
            <person name="Niskanen T."/>
            <person name="Noordeloos M.E."/>
            <person name="Ohm R.A."/>
            <person name="Ortiz-Santana B."/>
            <person name="Ovrebo C."/>
            <person name="Racz N."/>
            <person name="Riley R."/>
            <person name="Savchenko A."/>
            <person name="Shiryaev A."/>
            <person name="Soop K."/>
            <person name="Spirin V."/>
            <person name="Szebenyi C."/>
            <person name="Tomsovsky M."/>
            <person name="Tulloss R.E."/>
            <person name="Uehling J."/>
            <person name="Grigoriev I.V."/>
            <person name="Vagvolgyi C."/>
            <person name="Papp T."/>
            <person name="Martin F.M."/>
            <person name="Miettinen O."/>
            <person name="Hibbett D.S."/>
            <person name="Nagy L.G."/>
        </authorList>
    </citation>
    <scope>NUCLEOTIDE SEQUENCE [LARGE SCALE GENOMIC DNA]</scope>
    <source>
        <strain evidence="3 4">FP101781</strain>
    </source>
</reference>
<evidence type="ECO:0000313" key="3">
    <source>
        <dbReference type="EMBL" id="TEB30941.1"/>
    </source>
</evidence>
<dbReference type="OrthoDB" id="3039972at2759"/>
<comment type="caution">
    <text evidence="3">The sequence shown here is derived from an EMBL/GenBank/DDBJ whole genome shotgun (WGS) entry which is preliminary data.</text>
</comment>
<proteinExistence type="predicted"/>
<organism evidence="3 4">
    <name type="scientific">Coprinellus micaceus</name>
    <name type="common">Glistening ink-cap mushroom</name>
    <name type="synonym">Coprinus micaceus</name>
    <dbReference type="NCBI Taxonomy" id="71717"/>
    <lineage>
        <taxon>Eukaryota</taxon>
        <taxon>Fungi</taxon>
        <taxon>Dikarya</taxon>
        <taxon>Basidiomycota</taxon>
        <taxon>Agaricomycotina</taxon>
        <taxon>Agaricomycetes</taxon>
        <taxon>Agaricomycetidae</taxon>
        <taxon>Agaricales</taxon>
        <taxon>Agaricineae</taxon>
        <taxon>Psathyrellaceae</taxon>
        <taxon>Coprinellus</taxon>
    </lineage>
</organism>
<accession>A0A4Y7TAC6</accession>
<keyword evidence="2" id="KW-1133">Transmembrane helix</keyword>
<dbReference type="AlphaFoldDB" id="A0A4Y7TAC6"/>
<sequence>MTIHTWDEKGMFDKRQAQLWSLVPSSVDPKDLDDLVRYMQLNNTSFLVEVMLYGVHIVLFALCCYVLTARQKRVQWFILGCAFAMFAISTADIAYTIRCSTADLFDLVRPMDFAEVADRVRPKPAFYVTNNFVADILLFHRCYVIWGRPKLVLVIALVCLTADTMWGWLMVGWHKPGLFKMLQPMYYWSVFAINVCVTAASVGRIYWVTVLASTQVGRGTKKIYRTIISAFVESAAVYTLCILVYLIWTKVRPDDVRSVIMLGVISRISAIMPTLMIVQVAFSRESGPFNRPQRDAETGIDGNRLENSVVLDTVISRDAPMDSLGSMPLGWIDSLDHTDPDPHNHDQRRTSDTGSDIKLDILVVEEKR</sequence>
<feature type="transmembrane region" description="Helical" evidence="2">
    <location>
        <begin position="185"/>
        <end position="207"/>
    </location>
</feature>
<dbReference type="EMBL" id="QPFP01000021">
    <property type="protein sequence ID" value="TEB30941.1"/>
    <property type="molecule type" value="Genomic_DNA"/>
</dbReference>
<protein>
    <submittedName>
        <fullName evidence="3">Uncharacterized protein</fullName>
    </submittedName>
</protein>
<feature type="transmembrane region" description="Helical" evidence="2">
    <location>
        <begin position="227"/>
        <end position="248"/>
    </location>
</feature>
<evidence type="ECO:0000256" key="1">
    <source>
        <dbReference type="SAM" id="MobiDB-lite"/>
    </source>
</evidence>
<gene>
    <name evidence="3" type="ORF">FA13DRAFT_1733360</name>
</gene>
<dbReference type="Proteomes" id="UP000298030">
    <property type="component" value="Unassembled WGS sequence"/>
</dbReference>
<name>A0A4Y7TAC6_COPMI</name>